<dbReference type="EMBL" id="BT136891">
    <property type="protein sequence ID" value="AFK36686.1"/>
    <property type="molecule type" value="mRNA"/>
</dbReference>
<organism evidence="1">
    <name type="scientific">Medicago truncatula</name>
    <name type="common">Barrel medic</name>
    <name type="synonym">Medicago tribuloides</name>
    <dbReference type="NCBI Taxonomy" id="3880"/>
    <lineage>
        <taxon>Eukaryota</taxon>
        <taxon>Viridiplantae</taxon>
        <taxon>Streptophyta</taxon>
        <taxon>Embryophyta</taxon>
        <taxon>Tracheophyta</taxon>
        <taxon>Spermatophyta</taxon>
        <taxon>Magnoliopsida</taxon>
        <taxon>eudicotyledons</taxon>
        <taxon>Gunneridae</taxon>
        <taxon>Pentapetalae</taxon>
        <taxon>rosids</taxon>
        <taxon>fabids</taxon>
        <taxon>Fabales</taxon>
        <taxon>Fabaceae</taxon>
        <taxon>Papilionoideae</taxon>
        <taxon>50 kb inversion clade</taxon>
        <taxon>NPAAA clade</taxon>
        <taxon>Hologalegina</taxon>
        <taxon>IRL clade</taxon>
        <taxon>Trifolieae</taxon>
        <taxon>Medicago</taxon>
    </lineage>
</organism>
<dbReference type="EMBL" id="PSQE01000005">
    <property type="protein sequence ID" value="RHN56655.1"/>
    <property type="molecule type" value="Genomic_DNA"/>
</dbReference>
<protein>
    <submittedName>
        <fullName evidence="1">Uncharacterized protein</fullName>
    </submittedName>
</protein>
<evidence type="ECO:0000313" key="1">
    <source>
        <dbReference type="EMBL" id="AFK36686.1"/>
    </source>
</evidence>
<reference evidence="1" key="1">
    <citation type="submission" date="2012-05" db="EMBL/GenBank/DDBJ databases">
        <authorList>
            <person name="Krishnakumar V."/>
            <person name="Cheung F."/>
            <person name="Xiao Y."/>
            <person name="Chan A."/>
            <person name="Moskal W.A."/>
            <person name="Town C.D."/>
        </authorList>
    </citation>
    <scope>NUCLEOTIDE SEQUENCE</scope>
</reference>
<evidence type="ECO:0000313" key="2">
    <source>
        <dbReference type="EMBL" id="RHN56655.1"/>
    </source>
</evidence>
<accession>I3S8U4</accession>
<reference evidence="2" key="3">
    <citation type="journal article" date="2018" name="Nat. Plants">
        <title>Whole-genome landscape of Medicago truncatula symbiotic genes.</title>
        <authorList>
            <person name="Pecrix Y."/>
            <person name="Gamas P."/>
            <person name="Carrere S."/>
        </authorList>
    </citation>
    <scope>NUCLEOTIDE SEQUENCE</scope>
    <source>
        <tissue evidence="2">Leaves</tissue>
    </source>
</reference>
<dbReference type="Gramene" id="rna32090">
    <property type="protein sequence ID" value="RHN56655.1"/>
    <property type="gene ID" value="gene32090"/>
</dbReference>
<evidence type="ECO:0000313" key="3">
    <source>
        <dbReference type="Proteomes" id="UP000265566"/>
    </source>
</evidence>
<gene>
    <name evidence="2" type="ORF">MtrunA17_Chr5g0431791</name>
</gene>
<name>I3S8U4_MEDTR</name>
<reference evidence="3" key="2">
    <citation type="journal article" date="2018" name="Nat. Plants">
        <title>Whole-genome landscape of Medicago truncatula symbiotic genes.</title>
        <authorList>
            <person name="Pecrix Y."/>
            <person name="Staton S.E."/>
            <person name="Sallet E."/>
            <person name="Lelandais-Briere C."/>
            <person name="Moreau S."/>
            <person name="Carrere S."/>
            <person name="Blein T."/>
            <person name="Jardinaud M.F."/>
            <person name="Latrasse D."/>
            <person name="Zouine M."/>
            <person name="Zahm M."/>
            <person name="Kreplak J."/>
            <person name="Mayjonade B."/>
            <person name="Satge C."/>
            <person name="Perez M."/>
            <person name="Cauet S."/>
            <person name="Marande W."/>
            <person name="Chantry-Darmon C."/>
            <person name="Lopez-Roques C."/>
            <person name="Bouchez O."/>
            <person name="Berard A."/>
            <person name="Debelle F."/>
            <person name="Munos S."/>
            <person name="Bendahmane A."/>
            <person name="Berges H."/>
            <person name="Niebel A."/>
            <person name="Buitink J."/>
            <person name="Frugier F."/>
            <person name="Benhamed M."/>
            <person name="Crespi M."/>
            <person name="Gouzy J."/>
            <person name="Gamas P."/>
        </authorList>
    </citation>
    <scope>NUCLEOTIDE SEQUENCE [LARGE SCALE GENOMIC DNA]</scope>
    <source>
        <strain evidence="3">cv. Jemalong A17</strain>
    </source>
</reference>
<proteinExistence type="evidence at transcript level"/>
<dbReference type="Proteomes" id="UP000265566">
    <property type="component" value="Chromosome 5"/>
</dbReference>
<dbReference type="AlphaFoldDB" id="I3S8U4"/>
<sequence>MVTILENVSNFSTAIGELYLVDKPQSAKVWTAMFVMEKMLLVDLSTRGRIACHESS</sequence>